<accession>A0ABR6YRN8</accession>
<gene>
    <name evidence="2" type="ORF">H8K27_15720</name>
</gene>
<dbReference type="Proteomes" id="UP000613113">
    <property type="component" value="Unassembled WGS sequence"/>
</dbReference>
<name>A0ABR6YRN8_9BURK</name>
<evidence type="ECO:0000256" key="1">
    <source>
        <dbReference type="SAM" id="Phobius"/>
    </source>
</evidence>
<organism evidence="2 3">
    <name type="scientific">Undibacterium griseum</name>
    <dbReference type="NCBI Taxonomy" id="2762295"/>
    <lineage>
        <taxon>Bacteria</taxon>
        <taxon>Pseudomonadati</taxon>
        <taxon>Pseudomonadota</taxon>
        <taxon>Betaproteobacteria</taxon>
        <taxon>Burkholderiales</taxon>
        <taxon>Oxalobacteraceae</taxon>
        <taxon>Undibacterium</taxon>
    </lineage>
</organism>
<dbReference type="EMBL" id="JACOGC010000009">
    <property type="protein sequence ID" value="MBC3886575.1"/>
    <property type="molecule type" value="Genomic_DNA"/>
</dbReference>
<protein>
    <recommendedName>
        <fullName evidence="4">DUF4234 domain-containing protein</fullName>
    </recommendedName>
</protein>
<evidence type="ECO:0000313" key="3">
    <source>
        <dbReference type="Proteomes" id="UP000613113"/>
    </source>
</evidence>
<reference evidence="2 3" key="1">
    <citation type="submission" date="2020-08" db="EMBL/GenBank/DDBJ databases">
        <title>Novel species isolated from subtropical streams in China.</title>
        <authorList>
            <person name="Lu H."/>
        </authorList>
    </citation>
    <scope>NUCLEOTIDE SEQUENCE [LARGE SCALE GENOMIC DNA]</scope>
    <source>
        <strain evidence="2 3">FT31W</strain>
    </source>
</reference>
<feature type="transmembrane region" description="Helical" evidence="1">
    <location>
        <begin position="6"/>
        <end position="23"/>
    </location>
</feature>
<feature type="transmembrane region" description="Helical" evidence="1">
    <location>
        <begin position="44"/>
        <end position="67"/>
    </location>
</feature>
<evidence type="ECO:0000313" key="2">
    <source>
        <dbReference type="EMBL" id="MBC3886575.1"/>
    </source>
</evidence>
<comment type="caution">
    <text evidence="2">The sequence shown here is derived from an EMBL/GenBank/DDBJ whole genome shotgun (WGS) entry which is preliminary data.</text>
</comment>
<keyword evidence="1" id="KW-1133">Transmembrane helix</keyword>
<evidence type="ECO:0008006" key="4">
    <source>
        <dbReference type="Google" id="ProtNLM"/>
    </source>
</evidence>
<sequence length="119" mass="14119">MKRRMTLFVWLAASFVVLGWWYFHFGLNPELSRTLRNESQIYPIIGMVVLSFPAGLFYMYLFGFAVYGLDSIGIDLHQHEMLEVFTMWAGFVLSGYLQWFVLFPFIQEKFRSRQAKKAR</sequence>
<feature type="transmembrane region" description="Helical" evidence="1">
    <location>
        <begin position="87"/>
        <end position="106"/>
    </location>
</feature>
<keyword evidence="1" id="KW-0812">Transmembrane</keyword>
<keyword evidence="3" id="KW-1185">Reference proteome</keyword>
<proteinExistence type="predicted"/>
<keyword evidence="1" id="KW-0472">Membrane</keyword>